<comment type="catalytic activity">
    <reaction evidence="1 5">
        <text>uridine(55) in tRNA = pseudouridine(55) in tRNA</text>
        <dbReference type="Rhea" id="RHEA:42532"/>
        <dbReference type="Rhea" id="RHEA-COMP:10101"/>
        <dbReference type="Rhea" id="RHEA-COMP:10102"/>
        <dbReference type="ChEBI" id="CHEBI:65314"/>
        <dbReference type="ChEBI" id="CHEBI:65315"/>
        <dbReference type="EC" id="5.4.99.25"/>
    </reaction>
</comment>
<dbReference type="PANTHER" id="PTHR13767">
    <property type="entry name" value="TRNA-PSEUDOURIDINE SYNTHASE"/>
    <property type="match status" value="1"/>
</dbReference>
<evidence type="ECO:0000256" key="2">
    <source>
        <dbReference type="ARBA" id="ARBA00005642"/>
    </source>
</evidence>
<proteinExistence type="inferred from homology"/>
<dbReference type="InterPro" id="IPR014780">
    <property type="entry name" value="tRNA_psdUridine_synth_TruB"/>
</dbReference>
<comment type="similarity">
    <text evidence="2 5">Belongs to the pseudouridine synthase TruB family. Type 1 subfamily.</text>
</comment>
<dbReference type="EMBL" id="FNKY01000001">
    <property type="protein sequence ID" value="SDQ60192.1"/>
    <property type="molecule type" value="Genomic_DNA"/>
</dbReference>
<dbReference type="SUPFAM" id="SSF88697">
    <property type="entry name" value="PUA domain-like"/>
    <property type="match status" value="1"/>
</dbReference>
<evidence type="ECO:0000313" key="9">
    <source>
        <dbReference type="EMBL" id="SDQ60192.1"/>
    </source>
</evidence>
<dbReference type="Pfam" id="PF01509">
    <property type="entry name" value="TruB_N"/>
    <property type="match status" value="1"/>
</dbReference>
<gene>
    <name evidence="5" type="primary">truB</name>
    <name evidence="9" type="ORF">SAMN05216402_1500</name>
</gene>
<comment type="function">
    <text evidence="5">Responsible for synthesis of pseudouridine from uracil-55 in the psi GC loop of transfer RNAs.</text>
</comment>
<dbReference type="Proteomes" id="UP000183471">
    <property type="component" value="Unassembled WGS sequence"/>
</dbReference>
<dbReference type="HAMAP" id="MF_01080">
    <property type="entry name" value="TruB_bact"/>
    <property type="match status" value="1"/>
</dbReference>
<dbReference type="Gene3D" id="2.30.130.10">
    <property type="entry name" value="PUA domain"/>
    <property type="match status" value="1"/>
</dbReference>
<evidence type="ECO:0000259" key="7">
    <source>
        <dbReference type="Pfam" id="PF09157"/>
    </source>
</evidence>
<evidence type="ECO:0000256" key="3">
    <source>
        <dbReference type="ARBA" id="ARBA00022694"/>
    </source>
</evidence>
<keyword evidence="3 5" id="KW-0819">tRNA processing</keyword>
<dbReference type="Pfam" id="PF09157">
    <property type="entry name" value="TruB-C_2"/>
    <property type="match status" value="1"/>
</dbReference>
<dbReference type="InterPro" id="IPR015947">
    <property type="entry name" value="PUA-like_sf"/>
</dbReference>
<feature type="domain" description="tRNA pseudouridylate synthase B C-terminal" evidence="8">
    <location>
        <begin position="190"/>
        <end position="247"/>
    </location>
</feature>
<reference evidence="9 10" key="1">
    <citation type="submission" date="2016-10" db="EMBL/GenBank/DDBJ databases">
        <authorList>
            <person name="Varghese N."/>
            <person name="Submissions S."/>
        </authorList>
    </citation>
    <scope>NUCLEOTIDE SEQUENCE [LARGE SCALE GENOMIC DNA]</scope>
    <source>
        <strain evidence="9 10">Nl1</strain>
    </source>
</reference>
<dbReference type="InterPro" id="IPR032819">
    <property type="entry name" value="TruB_C"/>
</dbReference>
<evidence type="ECO:0000256" key="4">
    <source>
        <dbReference type="ARBA" id="ARBA00023235"/>
    </source>
</evidence>
<keyword evidence="4 5" id="KW-0413">Isomerase</keyword>
<comment type="caution">
    <text evidence="9">The sequence shown here is derived from an EMBL/GenBank/DDBJ whole genome shotgun (WGS) entry which is preliminary data.</text>
</comment>
<evidence type="ECO:0000259" key="6">
    <source>
        <dbReference type="Pfam" id="PF01509"/>
    </source>
</evidence>
<dbReference type="InterPro" id="IPR002501">
    <property type="entry name" value="PsdUridine_synth_N"/>
</dbReference>
<dbReference type="InterPro" id="IPR036974">
    <property type="entry name" value="PUA_sf"/>
</dbReference>
<dbReference type="CDD" id="cd02573">
    <property type="entry name" value="PseudoU_synth_EcTruB"/>
    <property type="match status" value="1"/>
</dbReference>
<dbReference type="NCBIfam" id="TIGR00431">
    <property type="entry name" value="TruB"/>
    <property type="match status" value="1"/>
</dbReference>
<keyword evidence="10" id="KW-1185">Reference proteome</keyword>
<name>A0ABY0TE07_9PROT</name>
<dbReference type="Gene3D" id="3.30.2350.10">
    <property type="entry name" value="Pseudouridine synthase"/>
    <property type="match status" value="1"/>
</dbReference>
<evidence type="ECO:0000313" key="10">
    <source>
        <dbReference type="Proteomes" id="UP000183471"/>
    </source>
</evidence>
<organism evidence="9 10">
    <name type="scientific">Nitrosospira multiformis</name>
    <dbReference type="NCBI Taxonomy" id="1231"/>
    <lineage>
        <taxon>Bacteria</taxon>
        <taxon>Pseudomonadati</taxon>
        <taxon>Pseudomonadota</taxon>
        <taxon>Betaproteobacteria</taxon>
        <taxon>Nitrosomonadales</taxon>
        <taxon>Nitrosomonadaceae</taxon>
        <taxon>Nitrosospira</taxon>
    </lineage>
</organism>
<evidence type="ECO:0000256" key="5">
    <source>
        <dbReference type="HAMAP-Rule" id="MF_01080"/>
    </source>
</evidence>
<feature type="active site" description="Nucleophile" evidence="5">
    <location>
        <position position="53"/>
    </location>
</feature>
<dbReference type="RefSeq" id="WP_074631768.1">
    <property type="nucleotide sequence ID" value="NZ_FNKY01000001.1"/>
</dbReference>
<dbReference type="CDD" id="cd21152">
    <property type="entry name" value="PUA_TruB_bacterial"/>
    <property type="match status" value="1"/>
</dbReference>
<evidence type="ECO:0000259" key="8">
    <source>
        <dbReference type="Pfam" id="PF16198"/>
    </source>
</evidence>
<feature type="domain" description="Pseudouridine synthase II N-terminal" evidence="6">
    <location>
        <begin position="38"/>
        <end position="189"/>
    </location>
</feature>
<dbReference type="SUPFAM" id="SSF55120">
    <property type="entry name" value="Pseudouridine synthase"/>
    <property type="match status" value="1"/>
</dbReference>
<dbReference type="InterPro" id="IPR015240">
    <property type="entry name" value="tRNA_sdUridine_synth_fam1_C"/>
</dbReference>
<dbReference type="PANTHER" id="PTHR13767:SF2">
    <property type="entry name" value="PSEUDOURIDYLATE SYNTHASE TRUB1"/>
    <property type="match status" value="1"/>
</dbReference>
<evidence type="ECO:0000256" key="1">
    <source>
        <dbReference type="ARBA" id="ARBA00000385"/>
    </source>
</evidence>
<dbReference type="Pfam" id="PF16198">
    <property type="entry name" value="TruB_C_2"/>
    <property type="match status" value="1"/>
</dbReference>
<feature type="domain" description="tRNA pseudouridine synthase II TruB subfamily 1 C-terminal" evidence="7">
    <location>
        <begin position="252"/>
        <end position="312"/>
    </location>
</feature>
<accession>A0ABY0TE07</accession>
<protein>
    <recommendedName>
        <fullName evidence="5">tRNA pseudouridine synthase B</fullName>
        <ecNumber evidence="5">5.4.99.25</ecNumber>
    </recommendedName>
    <alternativeName>
        <fullName evidence="5">tRNA pseudouridine(55) synthase</fullName>
        <shortName evidence="5">Psi55 synthase</shortName>
    </alternativeName>
    <alternativeName>
        <fullName evidence="5">tRNA pseudouridylate synthase</fullName>
    </alternativeName>
    <alternativeName>
        <fullName evidence="5">tRNA-uridine isomerase</fullName>
    </alternativeName>
</protein>
<sequence>MLNPGAGQFKRIKRKISGVLLLDKPSRISSNQALQIAKRIFTASKAGHTGTLDPLATGLLPICFGEATKFSSALLGADKTYEATLRLGYISTTGDAEGEVSACNVPSRNMQLTLSQVETVLQSFIGSIMQVPPMYSALKHRGKPLYAYARAGVEIERQAREVIIYDLYVEALAGEKMGIVVKCSTGTYVRTLAEDIGKALGCGGAYLTALRRSVMDGFDLSQAYTLDALETMPLAQRDACLHPTDGLLHDFPAVTLDGATVVSLLQGQVVKAGFSMSGLPEGAKIRLYDQGKHFLGLGEVTTQGEIAPRRLVGYTE</sequence>
<dbReference type="EC" id="5.4.99.25" evidence="5"/>
<dbReference type="InterPro" id="IPR020103">
    <property type="entry name" value="PsdUridine_synth_cat_dom_sf"/>
</dbReference>